<dbReference type="Proteomes" id="UP000015527">
    <property type="component" value="Unassembled WGS sequence"/>
</dbReference>
<keyword evidence="3 7" id="KW-0808">Transferase</keyword>
<dbReference type="PANTHER" id="PTHR10629">
    <property type="entry name" value="CYTOSINE-SPECIFIC METHYLTRANSFERASE"/>
    <property type="match status" value="1"/>
</dbReference>
<evidence type="ECO:0000313" key="8">
    <source>
        <dbReference type="EMBL" id="EQB09734.1"/>
    </source>
</evidence>
<dbReference type="EMBL" id="ATHL01000127">
    <property type="protein sequence ID" value="EQB09734.1"/>
    <property type="molecule type" value="Genomic_DNA"/>
</dbReference>
<keyword evidence="2 7" id="KW-0489">Methyltransferase</keyword>
<evidence type="ECO:0000256" key="5">
    <source>
        <dbReference type="ARBA" id="ARBA00022747"/>
    </source>
</evidence>
<dbReference type="PROSITE" id="PS51679">
    <property type="entry name" value="SAM_MT_C5"/>
    <property type="match status" value="1"/>
</dbReference>
<dbReference type="AlphaFoldDB" id="T0IJA1"/>
<dbReference type="GO" id="GO:0009307">
    <property type="term" value="P:DNA restriction-modification system"/>
    <property type="evidence" value="ECO:0007669"/>
    <property type="project" value="UniProtKB-KW"/>
</dbReference>
<dbReference type="eggNOG" id="COG0270">
    <property type="taxonomic scope" value="Bacteria"/>
</dbReference>
<dbReference type="PANTHER" id="PTHR10629:SF52">
    <property type="entry name" value="DNA (CYTOSINE-5)-METHYLTRANSFERASE 1"/>
    <property type="match status" value="1"/>
</dbReference>
<dbReference type="InterPro" id="IPR029063">
    <property type="entry name" value="SAM-dependent_MTases_sf"/>
</dbReference>
<keyword evidence="5" id="KW-0680">Restriction system</keyword>
<keyword evidence="4 7" id="KW-0949">S-adenosyl-L-methionine</keyword>
<evidence type="ECO:0000256" key="3">
    <source>
        <dbReference type="ARBA" id="ARBA00022679"/>
    </source>
</evidence>
<evidence type="ECO:0000256" key="2">
    <source>
        <dbReference type="ARBA" id="ARBA00022603"/>
    </source>
</evidence>
<dbReference type="OrthoDB" id="9813719at2"/>
<dbReference type="InterPro" id="IPR001525">
    <property type="entry name" value="C5_MeTfrase"/>
</dbReference>
<comment type="caution">
    <text evidence="8">The sequence shown here is derived from an EMBL/GenBank/DDBJ whole genome shotgun (WGS) entry which is preliminary data.</text>
</comment>
<dbReference type="InterPro" id="IPR050390">
    <property type="entry name" value="C5-Methyltransferase"/>
</dbReference>
<dbReference type="PRINTS" id="PR00105">
    <property type="entry name" value="C5METTRFRASE"/>
</dbReference>
<dbReference type="GO" id="GO:0032259">
    <property type="term" value="P:methylation"/>
    <property type="evidence" value="ECO:0007669"/>
    <property type="project" value="UniProtKB-KW"/>
</dbReference>
<dbReference type="Gene3D" id="3.90.120.10">
    <property type="entry name" value="DNA Methylase, subunit A, domain 2"/>
    <property type="match status" value="1"/>
</dbReference>
<evidence type="ECO:0000256" key="7">
    <source>
        <dbReference type="PROSITE-ProRule" id="PRU01016"/>
    </source>
</evidence>
<sequence>MGLIVDNFAGGGGASTGIEAALGRAVDIAINHDEEAIRMHEANHPGTRHIRNNIWQIDPKEVTGGQPVDLAWFSPDCKHFSKAKGGKPREKSIRDLAWVVVLWAQRVRPSLILLENVEEFRTWGPLCDKGFPIKERAGETFDKWQRELRKAGYKIQWKELRACDYGAPTIRKRFFMIARCDGKPIVWPEPTHGKPGSPEVLSGKRKPWRTAAEIIDWSIPCPSIFERKKPLAEKTLRRIAHGIMKFVVNNPAPFIVPICNTNWAGDRFYPGNEPLRTITTAKGGEMAVVMPHVTKFRSGAIGHAVDEPLHTVTANSFVKRPGGSAPLGVVAAVLERQFGKSAGADPQEPLPTVTAGGGGKTAAVCAFMQKFAQNGQGVDPSEPLHTVMAGAPRHAVVCAHLEQANGGPNNENLAGRAADAPLSTVATSGSQQRLVTSNLVKLRGTCRDGSSVEEPLHTVSAGGTHMGEVRAFLIKYYGNEQDGHGLGSPLGTVTVQDRFGLVTVMIEGEEYVIVDIGMRMLSPRELFNAQGFPADYQIETDAHGKPITKTAQVAKCGNSVPPPMSDALVRANMADEIAEREARAA</sequence>
<dbReference type="GO" id="GO:0003886">
    <property type="term" value="F:DNA (cytosine-5-)-methyltransferase activity"/>
    <property type="evidence" value="ECO:0007669"/>
    <property type="project" value="UniProtKB-EC"/>
</dbReference>
<comment type="catalytic activity">
    <reaction evidence="6">
        <text>a 2'-deoxycytidine in DNA + S-adenosyl-L-methionine = a 5-methyl-2'-deoxycytidine in DNA + S-adenosyl-L-homocysteine + H(+)</text>
        <dbReference type="Rhea" id="RHEA:13681"/>
        <dbReference type="Rhea" id="RHEA-COMP:11369"/>
        <dbReference type="Rhea" id="RHEA-COMP:11370"/>
        <dbReference type="ChEBI" id="CHEBI:15378"/>
        <dbReference type="ChEBI" id="CHEBI:57856"/>
        <dbReference type="ChEBI" id="CHEBI:59789"/>
        <dbReference type="ChEBI" id="CHEBI:85452"/>
        <dbReference type="ChEBI" id="CHEBI:85454"/>
        <dbReference type="EC" id="2.1.1.37"/>
    </reaction>
</comment>
<name>T0IJA1_9SPHN</name>
<dbReference type="EC" id="2.1.1.37" evidence="1"/>
<dbReference type="Gene3D" id="3.40.50.150">
    <property type="entry name" value="Vaccinia Virus protein VP39"/>
    <property type="match status" value="1"/>
</dbReference>
<keyword evidence="9" id="KW-1185">Reference proteome</keyword>
<dbReference type="SUPFAM" id="SSF53335">
    <property type="entry name" value="S-adenosyl-L-methionine-dependent methyltransferases"/>
    <property type="match status" value="1"/>
</dbReference>
<evidence type="ECO:0000256" key="1">
    <source>
        <dbReference type="ARBA" id="ARBA00011975"/>
    </source>
</evidence>
<dbReference type="GO" id="GO:0003677">
    <property type="term" value="F:DNA binding"/>
    <property type="evidence" value="ECO:0007669"/>
    <property type="project" value="TreeGrafter"/>
</dbReference>
<reference evidence="8 9" key="1">
    <citation type="journal article" date="2013" name="Genome Announc.">
        <title>Genome Sequence of Novosphingobium lindaniclasticum LE124T, Isolated from a Hexachlorocyclohexane Dumpsite.</title>
        <authorList>
            <person name="Saxena A."/>
            <person name="Nayyar N."/>
            <person name="Sangwan N."/>
            <person name="Kumari R."/>
            <person name="Khurana J.P."/>
            <person name="Lal R."/>
        </authorList>
    </citation>
    <scope>NUCLEOTIDE SEQUENCE [LARGE SCALE GENOMIC DNA]</scope>
    <source>
        <strain evidence="8 9">LE124</strain>
    </source>
</reference>
<organism evidence="8 9">
    <name type="scientific">Novosphingobium lindaniclasticum LE124</name>
    <dbReference type="NCBI Taxonomy" id="1096930"/>
    <lineage>
        <taxon>Bacteria</taxon>
        <taxon>Pseudomonadati</taxon>
        <taxon>Pseudomonadota</taxon>
        <taxon>Alphaproteobacteria</taxon>
        <taxon>Sphingomonadales</taxon>
        <taxon>Sphingomonadaceae</taxon>
        <taxon>Novosphingobium</taxon>
    </lineage>
</organism>
<dbReference type="GO" id="GO:0044027">
    <property type="term" value="P:negative regulation of gene expression via chromosomal CpG island methylation"/>
    <property type="evidence" value="ECO:0007669"/>
    <property type="project" value="TreeGrafter"/>
</dbReference>
<evidence type="ECO:0000256" key="4">
    <source>
        <dbReference type="ARBA" id="ARBA00022691"/>
    </source>
</evidence>
<evidence type="ECO:0000313" key="9">
    <source>
        <dbReference type="Proteomes" id="UP000015527"/>
    </source>
</evidence>
<evidence type="ECO:0000256" key="6">
    <source>
        <dbReference type="ARBA" id="ARBA00047422"/>
    </source>
</evidence>
<dbReference type="PATRIC" id="fig|1096930.3.peg.3788"/>
<dbReference type="RefSeq" id="WP_021235595.1">
    <property type="nucleotide sequence ID" value="NZ_ATHL01000127.1"/>
</dbReference>
<feature type="active site" evidence="7">
    <location>
        <position position="77"/>
    </location>
</feature>
<comment type="similarity">
    <text evidence="7">Belongs to the class I-like SAM-binding methyltransferase superfamily. C5-methyltransferase family.</text>
</comment>
<accession>T0IJA1</accession>
<protein>
    <recommendedName>
        <fullName evidence="1">DNA (cytosine-5-)-methyltransferase</fullName>
        <ecNumber evidence="1">2.1.1.37</ecNumber>
    </recommendedName>
</protein>
<dbReference type="REBASE" id="71146">
    <property type="entry name" value="M.NliLE124ORF19230P"/>
</dbReference>
<gene>
    <name evidence="8" type="ORF">L284_19230</name>
</gene>
<proteinExistence type="inferred from homology"/>
<dbReference type="Pfam" id="PF00145">
    <property type="entry name" value="DNA_methylase"/>
    <property type="match status" value="2"/>
</dbReference>